<protein>
    <submittedName>
        <fullName evidence="3">Aminotransferase class V-fold PLP-dependent enzyme</fullName>
    </submittedName>
</protein>
<feature type="domain" description="Aminotransferase class V" evidence="2">
    <location>
        <begin position="38"/>
        <end position="347"/>
    </location>
</feature>
<dbReference type="PANTHER" id="PTHR43586:SF15">
    <property type="entry name" value="BLR3095 PROTEIN"/>
    <property type="match status" value="1"/>
</dbReference>
<dbReference type="InterPro" id="IPR015422">
    <property type="entry name" value="PyrdxlP-dep_Trfase_small"/>
</dbReference>
<dbReference type="InterPro" id="IPR015424">
    <property type="entry name" value="PyrdxlP-dep_Trfase"/>
</dbReference>
<proteinExistence type="predicted"/>
<feature type="region of interest" description="Disordered" evidence="1">
    <location>
        <begin position="358"/>
        <end position="378"/>
    </location>
</feature>
<sequence length="378" mass="40926">MLRRTVYLASCSIGARSVELDRAMAQMLAEMTVGAAWQAFESQVSEARDRFAALIGARPDQVAMVPNASVGAYQVASTRNWETRSRIVTTTAEFPSIAHVWLAQRSRGAEVVYAAPTPESYAALIDCTTRLVSVPLIGYQDAARLPVAEVVRTAHAAGAEVLVDAYQAVGVEPVDVGTLDCDFLVAGTSKYLLGLPGLAFLYTRSPERVDHAPRLTGWFGRVDPFAFDPRRLDFPASAARFETGTPAVPACYAANAGLRLIGKLDLATVHDHVRRLTEFAREQLAEQGEQVRAVAPMRRGAHIGLIDPDPSGLGHRLAERDIAVSPRGDVVRLSFHYYSDVDDVAALCAALRDARRTEPRASSHVVPSREAVPCPPLN</sequence>
<keyword evidence="3" id="KW-0808">Transferase</keyword>
<dbReference type="InterPro" id="IPR015421">
    <property type="entry name" value="PyrdxlP-dep_Trfase_major"/>
</dbReference>
<dbReference type="EMBL" id="JADLQX010000062">
    <property type="protein sequence ID" value="MBF6302831.1"/>
    <property type="molecule type" value="Genomic_DNA"/>
</dbReference>
<dbReference type="GO" id="GO:0008483">
    <property type="term" value="F:transaminase activity"/>
    <property type="evidence" value="ECO:0007669"/>
    <property type="project" value="UniProtKB-KW"/>
</dbReference>
<comment type="caution">
    <text evidence="3">The sequence shown here is derived from an EMBL/GenBank/DDBJ whole genome shotgun (WGS) entry which is preliminary data.</text>
</comment>
<evidence type="ECO:0000256" key="1">
    <source>
        <dbReference type="SAM" id="MobiDB-lite"/>
    </source>
</evidence>
<accession>A0ABS0D2G0</accession>
<evidence type="ECO:0000313" key="3">
    <source>
        <dbReference type="EMBL" id="MBF6302831.1"/>
    </source>
</evidence>
<dbReference type="Gene3D" id="3.90.1150.10">
    <property type="entry name" value="Aspartate Aminotransferase, domain 1"/>
    <property type="match status" value="1"/>
</dbReference>
<keyword evidence="3" id="KW-0032">Aminotransferase</keyword>
<organism evidence="3 4">
    <name type="scientific">Nocardia amamiensis</name>
    <dbReference type="NCBI Taxonomy" id="404578"/>
    <lineage>
        <taxon>Bacteria</taxon>
        <taxon>Bacillati</taxon>
        <taxon>Actinomycetota</taxon>
        <taxon>Actinomycetes</taxon>
        <taxon>Mycobacteriales</taxon>
        <taxon>Nocardiaceae</taxon>
        <taxon>Nocardia</taxon>
    </lineage>
</organism>
<gene>
    <name evidence="3" type="ORF">IU459_35685</name>
</gene>
<evidence type="ECO:0000313" key="4">
    <source>
        <dbReference type="Proteomes" id="UP000702209"/>
    </source>
</evidence>
<keyword evidence="4" id="KW-1185">Reference proteome</keyword>
<reference evidence="3 4" key="1">
    <citation type="submission" date="2020-10" db="EMBL/GenBank/DDBJ databases">
        <title>Identification of Nocardia species via Next-generation sequencing and recognition of intraspecies genetic diversity.</title>
        <authorList>
            <person name="Li P."/>
            <person name="Li P."/>
            <person name="Lu B."/>
        </authorList>
    </citation>
    <scope>NUCLEOTIDE SEQUENCE [LARGE SCALE GENOMIC DNA]</scope>
    <source>
        <strain evidence="3 4">BJ06-0157</strain>
    </source>
</reference>
<name>A0ABS0D2G0_9NOCA</name>
<dbReference type="SUPFAM" id="SSF53383">
    <property type="entry name" value="PLP-dependent transferases"/>
    <property type="match status" value="1"/>
</dbReference>
<dbReference type="Gene3D" id="3.40.640.10">
    <property type="entry name" value="Type I PLP-dependent aspartate aminotransferase-like (Major domain)"/>
    <property type="match status" value="1"/>
</dbReference>
<dbReference type="Proteomes" id="UP000702209">
    <property type="component" value="Unassembled WGS sequence"/>
</dbReference>
<dbReference type="Pfam" id="PF00266">
    <property type="entry name" value="Aminotran_5"/>
    <property type="match status" value="1"/>
</dbReference>
<evidence type="ECO:0000259" key="2">
    <source>
        <dbReference type="Pfam" id="PF00266"/>
    </source>
</evidence>
<dbReference type="InterPro" id="IPR000192">
    <property type="entry name" value="Aminotrans_V_dom"/>
</dbReference>
<dbReference type="PANTHER" id="PTHR43586">
    <property type="entry name" value="CYSTEINE DESULFURASE"/>
    <property type="match status" value="1"/>
</dbReference>